<reference evidence="4 5" key="1">
    <citation type="journal article" date="2014" name="BMC Genomics">
        <title>Comparison of environmental and isolate Sulfobacillus genomes reveals diverse carbon, sulfur, nitrogen, and hydrogen metabolisms.</title>
        <authorList>
            <person name="Justice N.B."/>
            <person name="Norman A."/>
            <person name="Brown C.T."/>
            <person name="Singh A."/>
            <person name="Thomas B.C."/>
            <person name="Banfield J.F."/>
        </authorList>
    </citation>
    <scope>NUCLEOTIDE SEQUENCE [LARGE SCALE GENOMIC DNA]</scope>
    <source>
        <strain evidence="4">AMDSBA3</strain>
    </source>
</reference>
<evidence type="ECO:0000259" key="3">
    <source>
        <dbReference type="PROSITE" id="PS51736"/>
    </source>
</evidence>
<gene>
    <name evidence="4" type="ORF">C7B45_11845</name>
</gene>
<dbReference type="InterPro" id="IPR050639">
    <property type="entry name" value="SSR_resolvase"/>
</dbReference>
<proteinExistence type="predicted"/>
<name>A0A2T2WG20_9FIRM</name>
<keyword evidence="1" id="KW-0238">DNA-binding</keyword>
<accession>A0A2T2WG20</accession>
<dbReference type="Gene3D" id="3.40.50.1390">
    <property type="entry name" value="Resolvase, N-terminal catalytic domain"/>
    <property type="match status" value="1"/>
</dbReference>
<dbReference type="GO" id="GO:0003677">
    <property type="term" value="F:DNA binding"/>
    <property type="evidence" value="ECO:0007669"/>
    <property type="project" value="UniProtKB-KW"/>
</dbReference>
<organism evidence="4 5">
    <name type="scientific">Sulfobacillus acidophilus</name>
    <dbReference type="NCBI Taxonomy" id="53633"/>
    <lineage>
        <taxon>Bacteria</taxon>
        <taxon>Bacillati</taxon>
        <taxon>Bacillota</taxon>
        <taxon>Clostridia</taxon>
        <taxon>Eubacteriales</taxon>
        <taxon>Clostridiales Family XVII. Incertae Sedis</taxon>
        <taxon>Sulfobacillus</taxon>
    </lineage>
</organism>
<evidence type="ECO:0000256" key="2">
    <source>
        <dbReference type="ARBA" id="ARBA00023172"/>
    </source>
</evidence>
<dbReference type="SUPFAM" id="SSF53041">
    <property type="entry name" value="Resolvase-like"/>
    <property type="match status" value="1"/>
</dbReference>
<dbReference type="Proteomes" id="UP000241848">
    <property type="component" value="Unassembled WGS sequence"/>
</dbReference>
<dbReference type="AlphaFoldDB" id="A0A2T2WG20"/>
<dbReference type="EMBL" id="PXYV01000040">
    <property type="protein sequence ID" value="PSR21173.1"/>
    <property type="molecule type" value="Genomic_DNA"/>
</dbReference>
<evidence type="ECO:0000313" key="5">
    <source>
        <dbReference type="Proteomes" id="UP000241848"/>
    </source>
</evidence>
<evidence type="ECO:0000313" key="4">
    <source>
        <dbReference type="EMBL" id="PSR21173.1"/>
    </source>
</evidence>
<dbReference type="Pfam" id="PF00239">
    <property type="entry name" value="Resolvase"/>
    <property type="match status" value="1"/>
</dbReference>
<dbReference type="PANTHER" id="PTHR30461">
    <property type="entry name" value="DNA-INVERTASE FROM LAMBDOID PROPHAGE"/>
    <property type="match status" value="1"/>
</dbReference>
<comment type="caution">
    <text evidence="4">The sequence shown here is derived from an EMBL/GenBank/DDBJ whole genome shotgun (WGS) entry which is preliminary data.</text>
</comment>
<evidence type="ECO:0000256" key="1">
    <source>
        <dbReference type="ARBA" id="ARBA00023125"/>
    </source>
</evidence>
<keyword evidence="2" id="KW-0233">DNA recombination</keyword>
<feature type="domain" description="Resolvase/invertase-type recombinase catalytic" evidence="3">
    <location>
        <begin position="1"/>
        <end position="73"/>
    </location>
</feature>
<dbReference type="PANTHER" id="PTHR30461:SF2">
    <property type="entry name" value="SERINE RECOMBINASE PINE-RELATED"/>
    <property type="match status" value="1"/>
</dbReference>
<sequence>MDRQLGRLTTYVTEQGWTIVAACHDVASGLNEKRRGLQQVLALVQRHAVDYVVVEFRDRLARFGSHYLETFLL</sequence>
<dbReference type="GO" id="GO:0000150">
    <property type="term" value="F:DNA strand exchange activity"/>
    <property type="evidence" value="ECO:0007669"/>
    <property type="project" value="InterPro"/>
</dbReference>
<dbReference type="PROSITE" id="PS51736">
    <property type="entry name" value="RECOMBINASES_3"/>
    <property type="match status" value="1"/>
</dbReference>
<protein>
    <recommendedName>
        <fullName evidence="3">Resolvase/invertase-type recombinase catalytic domain-containing protein</fullName>
    </recommendedName>
</protein>
<dbReference type="InterPro" id="IPR006119">
    <property type="entry name" value="Resolv_N"/>
</dbReference>
<dbReference type="InterPro" id="IPR036162">
    <property type="entry name" value="Resolvase-like_N_sf"/>
</dbReference>